<dbReference type="GO" id="GO:0008139">
    <property type="term" value="F:nuclear localization sequence binding"/>
    <property type="evidence" value="ECO:0007669"/>
    <property type="project" value="EnsemblFungi"/>
</dbReference>
<dbReference type="InterPro" id="IPR040122">
    <property type="entry name" value="Importin_beta"/>
</dbReference>
<evidence type="ECO:0000256" key="2">
    <source>
        <dbReference type="ARBA" id="ARBA00004496"/>
    </source>
</evidence>
<reference evidence="10" key="1">
    <citation type="submission" date="2016-05" db="EMBL/GenBank/DDBJ databases">
        <title>Comparative genomics of biotechnologically important yeasts.</title>
        <authorList>
            <consortium name="DOE Joint Genome Institute"/>
            <person name="Riley R."/>
            <person name="Haridas S."/>
            <person name="Wolfe K.H."/>
            <person name="Lopes M.R."/>
            <person name="Hittinger C.T."/>
            <person name="Goker M."/>
            <person name="Salamov A."/>
            <person name="Wisecaver J."/>
            <person name="Long T.M."/>
            <person name="Aerts A.L."/>
            <person name="Barry K."/>
            <person name="Choi C."/>
            <person name="Clum A."/>
            <person name="Coughlan A.Y."/>
            <person name="Deshpande S."/>
            <person name="Douglass A.P."/>
            <person name="Hanson S.J."/>
            <person name="Klenk H.-P."/>
            <person name="Labutti K."/>
            <person name="Lapidus A."/>
            <person name="Lindquist E."/>
            <person name="Lipzen A."/>
            <person name="Meier-Kolthoff J.P."/>
            <person name="Ohm R.A."/>
            <person name="Otillar R.P."/>
            <person name="Pangilinan J."/>
            <person name="Peng Y."/>
            <person name="Rokas A."/>
            <person name="Rosa C.A."/>
            <person name="Scheuner C."/>
            <person name="Sibirny A.A."/>
            <person name="Slot J.C."/>
            <person name="Stielow J.B."/>
            <person name="Sun H."/>
            <person name="Kurtzman C.P."/>
            <person name="Blackwell M."/>
            <person name="Grigoriev I.V."/>
            <person name="Jeffries T.W."/>
        </authorList>
    </citation>
    <scope>NUCLEOTIDE SEQUENCE [LARGE SCALE GENOMIC DNA]</scope>
    <source>
        <strain evidence="10">NRRL Y-2460</strain>
    </source>
</reference>
<sequence>MDQQFVSSLRETLGLVTVPDSNTIKSATAKLASDFFTDSKSLPSLIHILQNEKDDQIRQLAAVEARKLVPKYWGCTDDLLKNEIRSSMLQTTFTEHSKILRHSSARVVAAIGEIDLANNQWLDLLNTLVGACSDSNVQTKEMAVYILACLLESEISVLSSHASDFLNLFATTLNDTSSLAIRVTSLLALSDVATYIEDDLDANLCSKFASLIPSMVEVLKVVLQEQDTDSAKQVFDVFNNLLIIDNKLVGDNLLIIIKIMLEISSNIQIDEEFRVMALQFLISAVNFRKSKILSSKLGPQITIGALKISSEEVDVDQELNNEDEENENEENAPSTLALRLLSMLSQELPPSQVIQPIFEQIPHLLNSSNTFERRAALLSLGVTSSGAPDYFSTQLPRIIQALIAGLKDKELIVQVASLRAIAQLTSELQDAVAEYHVELFPLIIVIIDSATNVMVYKYATYALDGLIEFMSHEAIIQYLEPLMNKLFHMLQNAESSSLKSAIVSAIGSTAYAGGKAFIPYFENSIRFLEPYISNSSAIEGASEDDLELIAITFENISTMARAVGPDVFGSYAKPLIEASYASLSSDSSRLRESGFAFISNMAKVYGTGFATFLDNIIPAIFSCLEQDEFQFNLDDVENPEALEEEEDLENKLTVHTGITIEKEIAAIALAELAIGTKRSFAPYVESSIKILKDQIENSYGMREAALHSLWQIVVAMYESEVTGKYPIGTQSTPYVSNQILSIIKEARNVSVSLLEEEFELSMVAAILDNFSDSLKKMGSITIIDGNDSSELEKLCYQLMNLLKQEHPCQLDDEEMPSDEAQDSSETDALLFDSTLEVLVHLAETLGADFLKIFHSFKDIILQQVTVKSKVKRVSAIGSLAEIANGLKESNPYTEELLSLFIERLTNDRSLEVRGNAAYGIGILIEHAPVDTSSAYPTILQSLSKLLSKANKELLKNEDGDEETADVINRSHANACGCVSRMYLKHSQSIPLAAILDELLQHLPLEAGFEENGPIFKVILKLYSDNNELILSKTPQIIKIFEGVFVKDFEREKLVNESTLGREENIDRLKQFESEELKSNIIELLKHLETRFSGSVSSSQVLKRVIS</sequence>
<dbReference type="GO" id="GO:0034399">
    <property type="term" value="C:nuclear periphery"/>
    <property type="evidence" value="ECO:0007669"/>
    <property type="project" value="EnsemblFungi"/>
</dbReference>
<evidence type="ECO:0000256" key="3">
    <source>
        <dbReference type="ARBA" id="ARBA00022448"/>
    </source>
</evidence>
<keyword evidence="5" id="KW-0677">Repeat</keyword>
<keyword evidence="7" id="KW-0539">Nucleus</keyword>
<dbReference type="InterPro" id="IPR057672">
    <property type="entry name" value="TPR_IPO4/5"/>
</dbReference>
<dbReference type="SMART" id="SM00913">
    <property type="entry name" value="IBN_N"/>
    <property type="match status" value="1"/>
</dbReference>
<dbReference type="Pfam" id="PF03810">
    <property type="entry name" value="IBN_N"/>
    <property type="match status" value="1"/>
</dbReference>
<dbReference type="STRING" id="669874.A0A1E4TUJ6"/>
<dbReference type="EMBL" id="KV454014">
    <property type="protein sequence ID" value="ODV95328.1"/>
    <property type="molecule type" value="Genomic_DNA"/>
</dbReference>
<dbReference type="PANTHER" id="PTHR10527">
    <property type="entry name" value="IMPORTIN BETA"/>
    <property type="match status" value="1"/>
</dbReference>
<gene>
    <name evidence="9" type="ORF">PACTADRAFT_50063</name>
</gene>
<protein>
    <recommendedName>
        <fullName evidence="8">Importin N-terminal domain-containing protein</fullName>
    </recommendedName>
</protein>
<evidence type="ECO:0000313" key="10">
    <source>
        <dbReference type="Proteomes" id="UP000094236"/>
    </source>
</evidence>
<evidence type="ECO:0000256" key="4">
    <source>
        <dbReference type="ARBA" id="ARBA00022490"/>
    </source>
</evidence>
<dbReference type="SUPFAM" id="SSF48371">
    <property type="entry name" value="ARM repeat"/>
    <property type="match status" value="2"/>
</dbReference>
<keyword evidence="4" id="KW-0963">Cytoplasm</keyword>
<evidence type="ECO:0000256" key="7">
    <source>
        <dbReference type="ARBA" id="ARBA00023242"/>
    </source>
</evidence>
<comment type="subcellular location">
    <subcellularLocation>
        <location evidence="2">Cytoplasm</location>
    </subcellularLocation>
    <subcellularLocation>
        <location evidence="1">Nucleus</location>
    </subcellularLocation>
</comment>
<dbReference type="GO" id="GO:0005737">
    <property type="term" value="C:cytoplasm"/>
    <property type="evidence" value="ECO:0007669"/>
    <property type="project" value="UniProtKB-SubCell"/>
</dbReference>
<name>A0A1E4TUJ6_PACTA</name>
<keyword evidence="10" id="KW-1185">Reference proteome</keyword>
<dbReference type="Pfam" id="PF25574">
    <property type="entry name" value="TPR_IMB1"/>
    <property type="match status" value="1"/>
</dbReference>
<keyword evidence="3" id="KW-0813">Transport</keyword>
<dbReference type="InterPro" id="IPR016024">
    <property type="entry name" value="ARM-type_fold"/>
</dbReference>
<keyword evidence="6" id="KW-0653">Protein transport</keyword>
<dbReference type="InterPro" id="IPR011989">
    <property type="entry name" value="ARM-like"/>
</dbReference>
<evidence type="ECO:0000313" key="9">
    <source>
        <dbReference type="EMBL" id="ODV95328.1"/>
    </source>
</evidence>
<organism evidence="9 10">
    <name type="scientific">Pachysolen tannophilus NRRL Y-2460</name>
    <dbReference type="NCBI Taxonomy" id="669874"/>
    <lineage>
        <taxon>Eukaryota</taxon>
        <taxon>Fungi</taxon>
        <taxon>Dikarya</taxon>
        <taxon>Ascomycota</taxon>
        <taxon>Saccharomycotina</taxon>
        <taxon>Pichiomycetes</taxon>
        <taxon>Pachysolenaceae</taxon>
        <taxon>Pachysolen</taxon>
    </lineage>
</organism>
<dbReference type="Gene3D" id="1.25.10.10">
    <property type="entry name" value="Leucine-rich Repeat Variant"/>
    <property type="match status" value="1"/>
</dbReference>
<dbReference type="Proteomes" id="UP000094236">
    <property type="component" value="Unassembled WGS sequence"/>
</dbReference>
<dbReference type="GO" id="GO:0006607">
    <property type="term" value="P:NLS-bearing protein import into nucleus"/>
    <property type="evidence" value="ECO:0007669"/>
    <property type="project" value="EnsemblFungi"/>
</dbReference>
<evidence type="ECO:0000256" key="6">
    <source>
        <dbReference type="ARBA" id="ARBA00022927"/>
    </source>
</evidence>
<evidence type="ECO:0000259" key="8">
    <source>
        <dbReference type="PROSITE" id="PS50166"/>
    </source>
</evidence>
<dbReference type="InterPro" id="IPR058584">
    <property type="entry name" value="IMB1_TNPO1-like_TPR"/>
</dbReference>
<accession>A0A1E4TUJ6</accession>
<dbReference type="OrthoDB" id="7862313at2759"/>
<dbReference type="GO" id="GO:0061608">
    <property type="term" value="F:nuclear import signal receptor activity"/>
    <property type="evidence" value="ECO:0007669"/>
    <property type="project" value="EnsemblFungi"/>
</dbReference>
<feature type="domain" description="Importin N-terminal" evidence="8">
    <location>
        <begin position="45"/>
        <end position="94"/>
    </location>
</feature>
<dbReference type="GO" id="GO:0031267">
    <property type="term" value="F:small GTPase binding"/>
    <property type="evidence" value="ECO:0007669"/>
    <property type="project" value="InterPro"/>
</dbReference>
<dbReference type="AlphaFoldDB" id="A0A1E4TUJ6"/>
<evidence type="ECO:0000256" key="1">
    <source>
        <dbReference type="ARBA" id="ARBA00004123"/>
    </source>
</evidence>
<evidence type="ECO:0000256" key="5">
    <source>
        <dbReference type="ARBA" id="ARBA00022737"/>
    </source>
</evidence>
<dbReference type="InterPro" id="IPR001494">
    <property type="entry name" value="Importin-beta_N"/>
</dbReference>
<dbReference type="GO" id="GO:2000220">
    <property type="term" value="P:regulation of pseudohyphal growth"/>
    <property type="evidence" value="ECO:0007669"/>
    <property type="project" value="EnsemblFungi"/>
</dbReference>
<dbReference type="Pfam" id="PF25780">
    <property type="entry name" value="TPR_IPO5"/>
    <property type="match status" value="1"/>
</dbReference>
<proteinExistence type="predicted"/>
<dbReference type="PROSITE" id="PS50166">
    <property type="entry name" value="IMPORTIN_B_NT"/>
    <property type="match status" value="1"/>
</dbReference>